<dbReference type="EMBL" id="DXCV01000088">
    <property type="protein sequence ID" value="HIY89449.1"/>
    <property type="molecule type" value="Genomic_DNA"/>
</dbReference>
<dbReference type="Proteomes" id="UP000886851">
    <property type="component" value="Unassembled WGS sequence"/>
</dbReference>
<reference evidence="5" key="2">
    <citation type="submission" date="2021-04" db="EMBL/GenBank/DDBJ databases">
        <authorList>
            <person name="Gilroy R."/>
        </authorList>
    </citation>
    <scope>NUCLEOTIDE SEQUENCE</scope>
    <source>
        <strain evidence="5">Gambia2-208</strain>
    </source>
</reference>
<feature type="transmembrane region" description="Helical" evidence="3">
    <location>
        <begin position="106"/>
        <end position="126"/>
    </location>
</feature>
<dbReference type="Pfam" id="PF00149">
    <property type="entry name" value="Metallophos"/>
    <property type="match status" value="1"/>
</dbReference>
<organism evidence="5 6">
    <name type="scientific">Candidatus Bacteroides pullicola</name>
    <dbReference type="NCBI Taxonomy" id="2838475"/>
    <lineage>
        <taxon>Bacteria</taxon>
        <taxon>Pseudomonadati</taxon>
        <taxon>Bacteroidota</taxon>
        <taxon>Bacteroidia</taxon>
        <taxon>Bacteroidales</taxon>
        <taxon>Bacteroidaceae</taxon>
        <taxon>Bacteroides</taxon>
    </lineage>
</organism>
<dbReference type="InterPro" id="IPR004843">
    <property type="entry name" value="Calcineurin-like_PHP"/>
</dbReference>
<feature type="transmembrane region" description="Helical" evidence="3">
    <location>
        <begin position="6"/>
        <end position="25"/>
    </location>
</feature>
<evidence type="ECO:0000259" key="4">
    <source>
        <dbReference type="Pfam" id="PF00149"/>
    </source>
</evidence>
<feature type="transmembrane region" description="Helical" evidence="3">
    <location>
        <begin position="37"/>
        <end position="55"/>
    </location>
</feature>
<dbReference type="GO" id="GO:0009245">
    <property type="term" value="P:lipid A biosynthetic process"/>
    <property type="evidence" value="ECO:0007669"/>
    <property type="project" value="TreeGrafter"/>
</dbReference>
<evidence type="ECO:0000256" key="3">
    <source>
        <dbReference type="SAM" id="Phobius"/>
    </source>
</evidence>
<evidence type="ECO:0000256" key="1">
    <source>
        <dbReference type="ARBA" id="ARBA00022723"/>
    </source>
</evidence>
<keyword evidence="3" id="KW-0472">Membrane</keyword>
<gene>
    <name evidence="5" type="ORF">H9824_12225</name>
</gene>
<keyword evidence="3" id="KW-1133">Transmembrane helix</keyword>
<keyword evidence="3" id="KW-0812">Transmembrane</keyword>
<dbReference type="GO" id="GO:0046872">
    <property type="term" value="F:metal ion binding"/>
    <property type="evidence" value="ECO:0007669"/>
    <property type="project" value="UniProtKB-KW"/>
</dbReference>
<reference evidence="5" key="1">
    <citation type="journal article" date="2021" name="PeerJ">
        <title>Extensive microbial diversity within the chicken gut microbiome revealed by metagenomics and culture.</title>
        <authorList>
            <person name="Gilroy R."/>
            <person name="Ravi A."/>
            <person name="Getino M."/>
            <person name="Pursley I."/>
            <person name="Horton D.L."/>
            <person name="Alikhan N.F."/>
            <person name="Baker D."/>
            <person name="Gharbi K."/>
            <person name="Hall N."/>
            <person name="Watson M."/>
            <person name="Adriaenssens E.M."/>
            <person name="Foster-Nyarko E."/>
            <person name="Jarju S."/>
            <person name="Secka A."/>
            <person name="Antonio M."/>
            <person name="Oren A."/>
            <person name="Chaudhuri R.R."/>
            <person name="La Ragione R."/>
            <person name="Hildebrand F."/>
            <person name="Pallen M.J."/>
        </authorList>
    </citation>
    <scope>NUCLEOTIDE SEQUENCE</scope>
    <source>
        <strain evidence="5">Gambia2-208</strain>
    </source>
</reference>
<feature type="domain" description="Calcineurin-like phosphoesterase" evidence="4">
    <location>
        <begin position="152"/>
        <end position="331"/>
    </location>
</feature>
<evidence type="ECO:0000256" key="2">
    <source>
        <dbReference type="ARBA" id="ARBA00022801"/>
    </source>
</evidence>
<accession>A0A9D1ZKV6</accession>
<comment type="caution">
    <text evidence="5">The sequence shown here is derived from an EMBL/GenBank/DDBJ whole genome shotgun (WGS) entry which is preliminary data.</text>
</comment>
<dbReference type="AlphaFoldDB" id="A0A9D1ZKV6"/>
<keyword evidence="2" id="KW-0378">Hydrolase</keyword>
<proteinExistence type="predicted"/>
<dbReference type="InterPro" id="IPR051158">
    <property type="entry name" value="Metallophosphoesterase_sf"/>
</dbReference>
<dbReference type="CDD" id="cd07385">
    <property type="entry name" value="MPP_YkuE_C"/>
    <property type="match status" value="1"/>
</dbReference>
<dbReference type="PANTHER" id="PTHR31302">
    <property type="entry name" value="TRANSMEMBRANE PROTEIN WITH METALLOPHOSPHOESTERASE DOMAIN-RELATED"/>
    <property type="match status" value="1"/>
</dbReference>
<evidence type="ECO:0000313" key="6">
    <source>
        <dbReference type="Proteomes" id="UP000886851"/>
    </source>
</evidence>
<dbReference type="GO" id="GO:0016020">
    <property type="term" value="C:membrane"/>
    <property type="evidence" value="ECO:0007669"/>
    <property type="project" value="GOC"/>
</dbReference>
<dbReference type="SUPFAM" id="SSF56300">
    <property type="entry name" value="Metallo-dependent phosphatases"/>
    <property type="match status" value="1"/>
</dbReference>
<dbReference type="GO" id="GO:0008758">
    <property type="term" value="F:UDP-2,3-diacylglucosamine hydrolase activity"/>
    <property type="evidence" value="ECO:0007669"/>
    <property type="project" value="TreeGrafter"/>
</dbReference>
<dbReference type="Gene3D" id="3.60.21.10">
    <property type="match status" value="1"/>
</dbReference>
<dbReference type="PANTHER" id="PTHR31302:SF31">
    <property type="entry name" value="PHOSPHODIESTERASE YAEI"/>
    <property type="match status" value="1"/>
</dbReference>
<protein>
    <submittedName>
        <fullName evidence="5">Metallophosphoesterase</fullName>
    </submittedName>
</protein>
<feature type="transmembrane region" description="Helical" evidence="3">
    <location>
        <begin position="67"/>
        <end position="94"/>
    </location>
</feature>
<evidence type="ECO:0000313" key="5">
    <source>
        <dbReference type="EMBL" id="HIY89449.1"/>
    </source>
</evidence>
<sequence length="397" mass="44854">MHRITFLLLFTLLLPDLYIYFVYIVRRTKNMLLRLSYWIPTLLLVILYVYFMYLTGDNAMSHHALGIGRLAIALMLFATPKTLFMLCSLIGILVHALLKRCPTRPFTLVGVGLALYSFGCIAYGSFFGITRFEVKEVEYSSPRLPDGFDGYRIVQLSDIHIGSWQGRQKSIQKLVDMANGQKADLIVFTGDLVNQQSHELDGFAPILSQLHAPGGVYSILGNHDYGTYYHWKSPEEESANLDYLLHQQAAMGWTMLNNDHAIVWHKGDSIALVGVENDGEPPFSQFADLPKALRGTDGMFKILLSHNPTHWRREVLPQSDIDLMLAGHTHAMQAIFFGHSLAELMYPEWGGMYTEDGRSLYVNIGIGYVGLPFRFGAWPEITVITLKKGADEKMEKP</sequence>
<dbReference type="InterPro" id="IPR029052">
    <property type="entry name" value="Metallo-depent_PP-like"/>
</dbReference>
<name>A0A9D1ZKV6_9BACE</name>
<keyword evidence="1" id="KW-0479">Metal-binding</keyword>